<name>A0A6L9QWT2_9ACTN</name>
<evidence type="ECO:0000313" key="2">
    <source>
        <dbReference type="Proteomes" id="UP000475532"/>
    </source>
</evidence>
<dbReference type="AlphaFoldDB" id="A0A6L9QWT2"/>
<organism evidence="1 2">
    <name type="scientific">Actinomadura bangladeshensis</name>
    <dbReference type="NCBI Taxonomy" id="453573"/>
    <lineage>
        <taxon>Bacteria</taxon>
        <taxon>Bacillati</taxon>
        <taxon>Actinomycetota</taxon>
        <taxon>Actinomycetes</taxon>
        <taxon>Streptosporangiales</taxon>
        <taxon>Thermomonosporaceae</taxon>
        <taxon>Actinomadura</taxon>
    </lineage>
</organism>
<dbReference type="Pfam" id="PF13561">
    <property type="entry name" value="adh_short_C2"/>
    <property type="match status" value="1"/>
</dbReference>
<dbReference type="PANTHER" id="PTHR43975">
    <property type="entry name" value="ZGC:101858"/>
    <property type="match status" value="1"/>
</dbReference>
<protein>
    <submittedName>
        <fullName evidence="1">SDR family oxidoreductase</fullName>
    </submittedName>
</protein>
<dbReference type="InterPro" id="IPR036291">
    <property type="entry name" value="NAD(P)-bd_dom_sf"/>
</dbReference>
<dbReference type="SUPFAM" id="SSF51735">
    <property type="entry name" value="NAD(P)-binding Rossmann-fold domains"/>
    <property type="match status" value="1"/>
</dbReference>
<comment type="caution">
    <text evidence="1">The sequence shown here is derived from an EMBL/GenBank/DDBJ whole genome shotgun (WGS) entry which is preliminary data.</text>
</comment>
<proteinExistence type="predicted"/>
<dbReference type="RefSeq" id="WP_163064614.1">
    <property type="nucleotide sequence ID" value="NZ_JAAGLI010001252.1"/>
</dbReference>
<sequence length="156" mass="16256">MSVAYDYRGKTALVTGAAFGLGRATALAFARAGAQVALVDLSADGLEETAKLVTADGGQALVLPCDVTDEGDIQAAVDHTVERFGRLDAAFNNAGVKGFKGRAGRLRRRQARGHRLHPLGRLGKPEEVAFAMLWLCSDDAAFTTGSALVVDGGQIA</sequence>
<dbReference type="Pfam" id="PF00106">
    <property type="entry name" value="adh_short"/>
    <property type="match status" value="1"/>
</dbReference>
<dbReference type="InterPro" id="IPR002347">
    <property type="entry name" value="SDR_fam"/>
</dbReference>
<dbReference type="EMBL" id="JAAGLI010001252">
    <property type="protein sequence ID" value="NEA29965.1"/>
    <property type="molecule type" value="Genomic_DNA"/>
</dbReference>
<gene>
    <name evidence="1" type="ORF">G3I70_46815</name>
</gene>
<reference evidence="1 2" key="1">
    <citation type="submission" date="2020-01" db="EMBL/GenBank/DDBJ databases">
        <title>Insect and environment-associated Actinomycetes.</title>
        <authorList>
            <person name="Currrie C."/>
            <person name="Chevrette M."/>
            <person name="Carlson C."/>
            <person name="Stubbendieck R."/>
            <person name="Wendt-Pienkowski E."/>
        </authorList>
    </citation>
    <scope>NUCLEOTIDE SEQUENCE [LARGE SCALE GENOMIC DNA]</scope>
    <source>
        <strain evidence="1 2">SID10258</strain>
    </source>
</reference>
<dbReference type="PRINTS" id="PR00081">
    <property type="entry name" value="GDHRDH"/>
</dbReference>
<evidence type="ECO:0000313" key="1">
    <source>
        <dbReference type="EMBL" id="NEA29965.1"/>
    </source>
</evidence>
<dbReference type="PANTHER" id="PTHR43975:SF2">
    <property type="entry name" value="EG:BACR7A4.14 PROTEIN-RELATED"/>
    <property type="match status" value="1"/>
</dbReference>
<dbReference type="Gene3D" id="3.40.50.720">
    <property type="entry name" value="NAD(P)-binding Rossmann-like Domain"/>
    <property type="match status" value="2"/>
</dbReference>
<dbReference type="Proteomes" id="UP000475532">
    <property type="component" value="Unassembled WGS sequence"/>
</dbReference>
<accession>A0A6L9QWT2</accession>